<dbReference type="EMBL" id="JACGCI010000129">
    <property type="protein sequence ID" value="KAF6744030.1"/>
    <property type="molecule type" value="Genomic_DNA"/>
</dbReference>
<evidence type="ECO:0000256" key="1">
    <source>
        <dbReference type="ARBA" id="ARBA00023002"/>
    </source>
</evidence>
<dbReference type="PRINTS" id="PR00081">
    <property type="entry name" value="GDHRDH"/>
</dbReference>
<name>A0A8H6HBI9_9AGAR</name>
<dbReference type="PANTHER" id="PTHR43157">
    <property type="entry name" value="PHOSPHATIDYLINOSITOL-GLYCAN BIOSYNTHESIS CLASS F PROTEIN-RELATED"/>
    <property type="match status" value="1"/>
</dbReference>
<organism evidence="2 3">
    <name type="scientific">Ephemerocybe angulata</name>
    <dbReference type="NCBI Taxonomy" id="980116"/>
    <lineage>
        <taxon>Eukaryota</taxon>
        <taxon>Fungi</taxon>
        <taxon>Dikarya</taxon>
        <taxon>Basidiomycota</taxon>
        <taxon>Agaricomycotina</taxon>
        <taxon>Agaricomycetes</taxon>
        <taxon>Agaricomycetidae</taxon>
        <taxon>Agaricales</taxon>
        <taxon>Agaricineae</taxon>
        <taxon>Psathyrellaceae</taxon>
        <taxon>Ephemerocybe</taxon>
    </lineage>
</organism>
<sequence>MKKSFLAFIRDQFTAIPLVPTADLTGLTVLVVGANTGLGLECTKHLARMKPGRLILACRSQQRGEAAIAQVKEETGYGAAELWLLDLAQFTSVIAFADRFEKDGGRLDIVVANAAIATEEYDTTSDGWETTLQVNNLSTDFLCLLLAPRLVETAKKNPGVKPRLVVVGSETHFWVDFPDEVYKAPNAFELISSKEFSVPRMGSRYMESKLLGTFFTQSLAELLKDTPVIVNTVNPGLCHSELLRDTTGVRALVTSLIKSILARSTECGSRQLVYAAVGGSDDPDRLRGAYLNLYGVEEPSDHTLGEDGKERRDKLWKDLIYVLTKVDGRVKDIVQEYSR</sequence>
<evidence type="ECO:0000313" key="3">
    <source>
        <dbReference type="Proteomes" id="UP000521943"/>
    </source>
</evidence>
<dbReference type="Gene3D" id="3.40.50.720">
    <property type="entry name" value="NAD(P)-binding Rossmann-like Domain"/>
    <property type="match status" value="1"/>
</dbReference>
<dbReference type="GO" id="GO:0016491">
    <property type="term" value="F:oxidoreductase activity"/>
    <property type="evidence" value="ECO:0007669"/>
    <property type="project" value="UniProtKB-KW"/>
</dbReference>
<dbReference type="InterPro" id="IPR036291">
    <property type="entry name" value="NAD(P)-bd_dom_sf"/>
</dbReference>
<reference evidence="2 3" key="1">
    <citation type="submission" date="2020-07" db="EMBL/GenBank/DDBJ databases">
        <title>Comparative genomics of pyrophilous fungi reveals a link between fire events and developmental genes.</title>
        <authorList>
            <consortium name="DOE Joint Genome Institute"/>
            <person name="Steindorff A.S."/>
            <person name="Carver A."/>
            <person name="Calhoun S."/>
            <person name="Stillman K."/>
            <person name="Liu H."/>
            <person name="Lipzen A."/>
            <person name="Pangilinan J."/>
            <person name="Labutti K."/>
            <person name="Bruns T.D."/>
            <person name="Grigoriev I.V."/>
        </authorList>
    </citation>
    <scope>NUCLEOTIDE SEQUENCE [LARGE SCALE GENOMIC DNA]</scope>
    <source>
        <strain evidence="2 3">CBS 144469</strain>
    </source>
</reference>
<dbReference type="OrthoDB" id="542013at2759"/>
<accession>A0A8H6HBI9</accession>
<evidence type="ECO:0000313" key="2">
    <source>
        <dbReference type="EMBL" id="KAF6744030.1"/>
    </source>
</evidence>
<dbReference type="Proteomes" id="UP000521943">
    <property type="component" value="Unassembled WGS sequence"/>
</dbReference>
<dbReference type="Pfam" id="PF00106">
    <property type="entry name" value="adh_short"/>
    <property type="match status" value="1"/>
</dbReference>
<protein>
    <submittedName>
        <fullName evidence="2">Short-chain dehydrogenase</fullName>
    </submittedName>
</protein>
<keyword evidence="1" id="KW-0560">Oxidoreductase</keyword>
<dbReference type="InterPro" id="IPR002347">
    <property type="entry name" value="SDR_fam"/>
</dbReference>
<keyword evidence="3" id="KW-1185">Reference proteome</keyword>
<dbReference type="SUPFAM" id="SSF51735">
    <property type="entry name" value="NAD(P)-binding Rossmann-fold domains"/>
    <property type="match status" value="1"/>
</dbReference>
<comment type="caution">
    <text evidence="2">The sequence shown here is derived from an EMBL/GenBank/DDBJ whole genome shotgun (WGS) entry which is preliminary data.</text>
</comment>
<gene>
    <name evidence="2" type="ORF">DFP72DRAFT_993535</name>
</gene>
<dbReference type="AlphaFoldDB" id="A0A8H6HBI9"/>
<dbReference type="PANTHER" id="PTHR43157:SF31">
    <property type="entry name" value="PHOSPHATIDYLINOSITOL-GLYCAN BIOSYNTHESIS CLASS F PROTEIN"/>
    <property type="match status" value="1"/>
</dbReference>
<proteinExistence type="predicted"/>